<gene>
    <name evidence="2" type="ORF">TWF481_003383</name>
</gene>
<sequence length="132" mass="15519">MEQDGSLRSFEGFEGREKREEGEKVWIELCGFGGWWYNSSKQQQQRVTGKRTKFAKLEEEAEPRRQERRKELSKCLRVDSIRREKKKKDVHAEETGEIVRFLAAGYLHLQTQRSWKLSSLVNKSNRGLKTSG</sequence>
<feature type="region of interest" description="Disordered" evidence="1">
    <location>
        <begin position="1"/>
        <end position="21"/>
    </location>
</feature>
<dbReference type="AlphaFoldDB" id="A0AAV9VSA3"/>
<dbReference type="EMBL" id="JAVHJL010000013">
    <property type="protein sequence ID" value="KAK6495359.1"/>
    <property type="molecule type" value="Genomic_DNA"/>
</dbReference>
<accession>A0AAV9VSA3</accession>
<protein>
    <submittedName>
        <fullName evidence="2">Uncharacterized protein</fullName>
    </submittedName>
</protein>
<evidence type="ECO:0000313" key="3">
    <source>
        <dbReference type="Proteomes" id="UP001370758"/>
    </source>
</evidence>
<comment type="caution">
    <text evidence="2">The sequence shown here is derived from an EMBL/GenBank/DDBJ whole genome shotgun (WGS) entry which is preliminary data.</text>
</comment>
<organism evidence="2 3">
    <name type="scientific">Arthrobotrys musiformis</name>
    <dbReference type="NCBI Taxonomy" id="47236"/>
    <lineage>
        <taxon>Eukaryota</taxon>
        <taxon>Fungi</taxon>
        <taxon>Dikarya</taxon>
        <taxon>Ascomycota</taxon>
        <taxon>Pezizomycotina</taxon>
        <taxon>Orbiliomycetes</taxon>
        <taxon>Orbiliales</taxon>
        <taxon>Orbiliaceae</taxon>
        <taxon>Arthrobotrys</taxon>
    </lineage>
</organism>
<feature type="compositionally biased region" description="Basic and acidic residues" evidence="1">
    <location>
        <begin position="11"/>
        <end position="21"/>
    </location>
</feature>
<proteinExistence type="predicted"/>
<evidence type="ECO:0000313" key="2">
    <source>
        <dbReference type="EMBL" id="KAK6495359.1"/>
    </source>
</evidence>
<dbReference type="Proteomes" id="UP001370758">
    <property type="component" value="Unassembled WGS sequence"/>
</dbReference>
<name>A0AAV9VSA3_9PEZI</name>
<keyword evidence="3" id="KW-1185">Reference proteome</keyword>
<reference evidence="2 3" key="1">
    <citation type="submission" date="2023-08" db="EMBL/GenBank/DDBJ databases">
        <authorList>
            <person name="Palmer J.M."/>
        </authorList>
    </citation>
    <scope>NUCLEOTIDE SEQUENCE [LARGE SCALE GENOMIC DNA]</scope>
    <source>
        <strain evidence="2 3">TWF481</strain>
    </source>
</reference>
<evidence type="ECO:0000256" key="1">
    <source>
        <dbReference type="SAM" id="MobiDB-lite"/>
    </source>
</evidence>